<evidence type="ECO:0000256" key="1">
    <source>
        <dbReference type="ARBA" id="ARBA00006484"/>
    </source>
</evidence>
<evidence type="ECO:0000313" key="5">
    <source>
        <dbReference type="Proteomes" id="UP001316803"/>
    </source>
</evidence>
<dbReference type="PANTHER" id="PTHR43544:SF7">
    <property type="entry name" value="NADB-LER2"/>
    <property type="match status" value="1"/>
</dbReference>
<dbReference type="AlphaFoldDB" id="A0AAN8EGW8"/>
<name>A0AAN8EGW8_9EURO</name>
<keyword evidence="5" id="KW-1185">Reference proteome</keyword>
<dbReference type="Proteomes" id="UP001316803">
    <property type="component" value="Unassembled WGS sequence"/>
</dbReference>
<evidence type="ECO:0000256" key="3">
    <source>
        <dbReference type="ARBA" id="ARBA00023002"/>
    </source>
</evidence>
<accession>A0AAN8EGW8</accession>
<gene>
    <name evidence="4" type="ORF">OHC33_008490</name>
</gene>
<reference evidence="4 5" key="1">
    <citation type="submission" date="2022-12" db="EMBL/GenBank/DDBJ databases">
        <title>Genomic features and morphological characterization of a novel Knufia sp. strain isolated from spacecraft assembly facility.</title>
        <authorList>
            <person name="Teixeira M."/>
            <person name="Chander A.M."/>
            <person name="Stajich J.E."/>
            <person name="Venkateswaran K."/>
        </authorList>
    </citation>
    <scope>NUCLEOTIDE SEQUENCE [LARGE SCALE GENOMIC DNA]</scope>
    <source>
        <strain evidence="4 5">FJI-L2-BK-P2</strain>
    </source>
</reference>
<keyword evidence="3" id="KW-0560">Oxidoreductase</keyword>
<organism evidence="4 5">
    <name type="scientific">Knufia fluminis</name>
    <dbReference type="NCBI Taxonomy" id="191047"/>
    <lineage>
        <taxon>Eukaryota</taxon>
        <taxon>Fungi</taxon>
        <taxon>Dikarya</taxon>
        <taxon>Ascomycota</taxon>
        <taxon>Pezizomycotina</taxon>
        <taxon>Eurotiomycetes</taxon>
        <taxon>Chaetothyriomycetidae</taxon>
        <taxon>Chaetothyriales</taxon>
        <taxon>Trichomeriaceae</taxon>
        <taxon>Knufia</taxon>
    </lineage>
</organism>
<dbReference type="InterPro" id="IPR036291">
    <property type="entry name" value="NAD(P)-bd_dom_sf"/>
</dbReference>
<comment type="similarity">
    <text evidence="1">Belongs to the short-chain dehydrogenases/reductases (SDR) family.</text>
</comment>
<comment type="caution">
    <text evidence="4">The sequence shown here is derived from an EMBL/GenBank/DDBJ whole genome shotgun (WGS) entry which is preliminary data.</text>
</comment>
<dbReference type="GO" id="GO:0016491">
    <property type="term" value="F:oxidoreductase activity"/>
    <property type="evidence" value="ECO:0007669"/>
    <property type="project" value="UniProtKB-KW"/>
</dbReference>
<dbReference type="InterPro" id="IPR051468">
    <property type="entry name" value="Fungal_SecMetab_SDRs"/>
</dbReference>
<dbReference type="PRINTS" id="PR00081">
    <property type="entry name" value="GDHRDH"/>
</dbReference>
<evidence type="ECO:0000313" key="4">
    <source>
        <dbReference type="EMBL" id="KAK5950547.1"/>
    </source>
</evidence>
<keyword evidence="2" id="KW-0521">NADP</keyword>
<dbReference type="PANTHER" id="PTHR43544">
    <property type="entry name" value="SHORT-CHAIN DEHYDROGENASE/REDUCTASE"/>
    <property type="match status" value="1"/>
</dbReference>
<sequence>MSTTNVLITGTKSGIGHGLLAAFAARPNTNIIAAIRDPPTSPKAKAMITSVPTVAKGSNIIPVEYDAASPTAAHNLIKSVQASHPDIKHLDIVVANAAINTQWGPSHTVTAKELNDQLAVNTMAPIFLYQATRDLLLASEHTPKFFLMSTTLASMGAGARIPFPTVVYGMSKAAGNYFAVKTNLEEDRLVIVPVHPGWVQTDLGNDLAMRSGGTAAPMTVQQSVDGLMKLFDGATKEIGGTFQQVGGDMIPW</sequence>
<protein>
    <submittedName>
        <fullName evidence="4">Uncharacterized protein</fullName>
    </submittedName>
</protein>
<evidence type="ECO:0000256" key="2">
    <source>
        <dbReference type="ARBA" id="ARBA00022857"/>
    </source>
</evidence>
<dbReference type="InterPro" id="IPR002347">
    <property type="entry name" value="SDR_fam"/>
</dbReference>
<dbReference type="GO" id="GO:0005737">
    <property type="term" value="C:cytoplasm"/>
    <property type="evidence" value="ECO:0007669"/>
    <property type="project" value="TreeGrafter"/>
</dbReference>
<proteinExistence type="inferred from homology"/>
<dbReference type="EMBL" id="JAKLMC020000026">
    <property type="protein sequence ID" value="KAK5950547.1"/>
    <property type="molecule type" value="Genomic_DNA"/>
</dbReference>
<dbReference type="Pfam" id="PF00106">
    <property type="entry name" value="adh_short"/>
    <property type="match status" value="1"/>
</dbReference>
<dbReference type="Gene3D" id="3.40.50.720">
    <property type="entry name" value="NAD(P)-binding Rossmann-like Domain"/>
    <property type="match status" value="1"/>
</dbReference>
<dbReference type="SUPFAM" id="SSF51735">
    <property type="entry name" value="NAD(P)-binding Rossmann-fold domains"/>
    <property type="match status" value="1"/>
</dbReference>